<evidence type="ECO:0000313" key="4">
    <source>
        <dbReference type="EMBL" id="THG91529.1"/>
    </source>
</evidence>
<dbReference type="Proteomes" id="UP000297014">
    <property type="component" value="Unassembled WGS sequence"/>
</dbReference>
<dbReference type="STRING" id="1218173.BALCAV_0211200"/>
<sequence>MKGKIVLLGSLCVLLALVVIYLNREAPSTETISPNNEQPKEEVKFGTQEIHSLEISVNDVRSESVMENEDSQLVVVDITIKNQGDDVRNISLLNFTLVDGEGYAYSHSSNSELKGILGGQLHPERKNRGEMAFEVPVSSEYELVYTEHTRTGQLIWPLELD</sequence>
<comment type="caution">
    <text evidence="3">The sequence shown here is derived from an EMBL/GenBank/DDBJ whole genome shotgun (WGS) entry which is preliminary data.</text>
</comment>
<feature type="domain" description="DUF4352" evidence="2">
    <location>
        <begin position="49"/>
        <end position="149"/>
    </location>
</feature>
<dbReference type="OrthoDB" id="2873963at2"/>
<dbReference type="Gene3D" id="2.60.40.1240">
    <property type="match status" value="1"/>
</dbReference>
<evidence type="ECO:0000259" key="2">
    <source>
        <dbReference type="Pfam" id="PF11611"/>
    </source>
</evidence>
<dbReference type="Pfam" id="PF11611">
    <property type="entry name" value="DUF4352"/>
    <property type="match status" value="1"/>
</dbReference>
<name>A0A094WHL2_ALKAL</name>
<dbReference type="EMBL" id="ALPT02000033">
    <property type="protein sequence ID" value="KGA97264.1"/>
    <property type="molecule type" value="Genomic_DNA"/>
</dbReference>
<accession>A0A094WHL2</accession>
<reference evidence="4 6" key="2">
    <citation type="submission" date="2014-01" db="EMBL/GenBank/DDBJ databases">
        <title>Draft genome sequencing of Bacillus alcalophilus CGMCC 1.3604.</title>
        <authorList>
            <person name="Yang J."/>
            <person name="Diao L."/>
            <person name="Yang S."/>
        </authorList>
    </citation>
    <scope>NUCLEOTIDE SEQUENCE [LARGE SCALE GENOMIC DNA]</scope>
    <source>
        <strain evidence="4 6">CGMCC 1.3604</strain>
    </source>
</reference>
<evidence type="ECO:0000313" key="6">
    <source>
        <dbReference type="Proteomes" id="UP000297014"/>
    </source>
</evidence>
<dbReference type="AlphaFoldDB" id="A0A094WHL2"/>
<evidence type="ECO:0000256" key="1">
    <source>
        <dbReference type="ARBA" id="ARBA00022729"/>
    </source>
</evidence>
<reference evidence="3 5" key="1">
    <citation type="journal article" date="2014" name="Genome Announc.">
        <title>Draft Genome Sequence of Bacillus alcalophilus AV1934, a Classic Alkaliphile Isolated from Human Feces in 1934.</title>
        <authorList>
            <person name="Attie O."/>
            <person name="Jayaprakash A."/>
            <person name="Shah H."/>
            <person name="Paulsen I.T."/>
            <person name="Morino M."/>
            <person name="Takahashi Y."/>
            <person name="Narumi I."/>
            <person name="Sachidanandam R."/>
            <person name="Satoh K."/>
            <person name="Ito M."/>
            <person name="Krulwich T.A."/>
        </authorList>
    </citation>
    <scope>NUCLEOTIDE SEQUENCE [LARGE SCALE GENOMIC DNA]</scope>
    <source>
        <strain evidence="3 5">AV1934</strain>
    </source>
</reference>
<dbReference type="Proteomes" id="UP000002754">
    <property type="component" value="Unassembled WGS sequence"/>
</dbReference>
<dbReference type="RefSeq" id="WP_004427361.1">
    <property type="nucleotide sequence ID" value="NZ_ALPT02000033.1"/>
</dbReference>
<evidence type="ECO:0000313" key="3">
    <source>
        <dbReference type="EMBL" id="KGA97264.1"/>
    </source>
</evidence>
<evidence type="ECO:0000313" key="5">
    <source>
        <dbReference type="Proteomes" id="UP000002754"/>
    </source>
</evidence>
<dbReference type="InterPro" id="IPR029051">
    <property type="entry name" value="DUF4352"/>
</dbReference>
<organism evidence="3 5">
    <name type="scientific">Alkalihalobacillus alcalophilus ATCC 27647 = CGMCC 1.3604</name>
    <dbReference type="NCBI Taxonomy" id="1218173"/>
    <lineage>
        <taxon>Bacteria</taxon>
        <taxon>Bacillati</taxon>
        <taxon>Bacillota</taxon>
        <taxon>Bacilli</taxon>
        <taxon>Bacillales</taxon>
        <taxon>Bacillaceae</taxon>
        <taxon>Alkalihalobacillus</taxon>
    </lineage>
</organism>
<keyword evidence="1" id="KW-0732">Signal</keyword>
<protein>
    <recommendedName>
        <fullName evidence="2">DUF4352 domain-containing protein</fullName>
    </recommendedName>
</protein>
<keyword evidence="5" id="KW-1185">Reference proteome</keyword>
<dbReference type="EMBL" id="JALP01000065">
    <property type="protein sequence ID" value="THG91529.1"/>
    <property type="molecule type" value="Genomic_DNA"/>
</dbReference>
<dbReference type="InterPro" id="IPR029050">
    <property type="entry name" value="Immunoprotect_excell_Ig-like"/>
</dbReference>
<proteinExistence type="predicted"/>
<dbReference type="eggNOG" id="ENOG5030CU3">
    <property type="taxonomic scope" value="Bacteria"/>
</dbReference>
<gene>
    <name evidence="4" type="ORF">AJ85_04495</name>
    <name evidence="3" type="ORF">BALCAV_0211200</name>
</gene>